<dbReference type="AlphaFoldDB" id="A0A1X1UE43"/>
<dbReference type="Proteomes" id="UP000193010">
    <property type="component" value="Unassembled WGS sequence"/>
</dbReference>
<proteinExistence type="predicted"/>
<evidence type="ECO:0008006" key="3">
    <source>
        <dbReference type="Google" id="ProtNLM"/>
    </source>
</evidence>
<name>A0A1X1UE43_MYCFL</name>
<dbReference type="OrthoDB" id="5145750at2"/>
<gene>
    <name evidence="1" type="ORF">AWC05_14650</name>
</gene>
<accession>A0A1X1UE43</accession>
<evidence type="ECO:0000313" key="2">
    <source>
        <dbReference type="Proteomes" id="UP000193010"/>
    </source>
</evidence>
<evidence type="ECO:0000313" key="1">
    <source>
        <dbReference type="EMBL" id="ORV55097.1"/>
    </source>
</evidence>
<dbReference type="STRING" id="292462.AWC05_14650"/>
<keyword evidence="2" id="KW-1185">Reference proteome</keyword>
<comment type="caution">
    <text evidence="1">The sequence shown here is derived from an EMBL/GenBank/DDBJ whole genome shotgun (WGS) entry which is preliminary data.</text>
</comment>
<dbReference type="RefSeq" id="WP_085220888.1">
    <property type="nucleotide sequence ID" value="NZ_AP022576.1"/>
</dbReference>
<organism evidence="1 2">
    <name type="scientific">Mycobacterium florentinum</name>
    <dbReference type="NCBI Taxonomy" id="292462"/>
    <lineage>
        <taxon>Bacteria</taxon>
        <taxon>Bacillati</taxon>
        <taxon>Actinomycetota</taxon>
        <taxon>Actinomycetes</taxon>
        <taxon>Mycobacteriales</taxon>
        <taxon>Mycobacteriaceae</taxon>
        <taxon>Mycobacterium</taxon>
        <taxon>Mycobacterium simiae complex</taxon>
    </lineage>
</organism>
<sequence>MSIEGDWDVKIKTPIGTLAVLYAFTQLPDGLAGTATYKDETVALHDFTSEPAQGGTRLTWRQSVTRPMRLNLAFDVLVRGDVLSGHSRAGRLPRSAVSGARR</sequence>
<protein>
    <recommendedName>
        <fullName evidence="3">THAP4-like heme-binding beta-barrel domain-containing protein</fullName>
    </recommendedName>
</protein>
<dbReference type="EMBL" id="LQOV01000007">
    <property type="protein sequence ID" value="ORV55097.1"/>
    <property type="molecule type" value="Genomic_DNA"/>
</dbReference>
<reference evidence="1 2" key="1">
    <citation type="submission" date="2016-01" db="EMBL/GenBank/DDBJ databases">
        <title>The new phylogeny of the genus Mycobacterium.</title>
        <authorList>
            <person name="Tarcisio F."/>
            <person name="Conor M."/>
            <person name="Antonella G."/>
            <person name="Elisabetta G."/>
            <person name="Giulia F.S."/>
            <person name="Sara T."/>
            <person name="Anna F."/>
            <person name="Clotilde B."/>
            <person name="Roberto B."/>
            <person name="Veronica D.S."/>
            <person name="Fabio R."/>
            <person name="Monica P."/>
            <person name="Olivier J."/>
            <person name="Enrico T."/>
            <person name="Nicola S."/>
        </authorList>
    </citation>
    <scope>NUCLEOTIDE SEQUENCE [LARGE SCALE GENOMIC DNA]</scope>
    <source>
        <strain evidence="1 2">DSM 44852</strain>
    </source>
</reference>